<sequence>MRELNENELSNVSGAGMWGSIGSAIGGMFGGGSAGCNGSYSHTSTTNKDGSHSESTSFSGGCSVNVGGKSGGSSKGNGGSKNGGGRQDNDHGRH</sequence>
<evidence type="ECO:0000313" key="2">
    <source>
        <dbReference type="EMBL" id="RXW27245.1"/>
    </source>
</evidence>
<evidence type="ECO:0000256" key="1">
    <source>
        <dbReference type="SAM" id="MobiDB-lite"/>
    </source>
</evidence>
<reference evidence="2 3" key="1">
    <citation type="submission" date="2018-06" db="EMBL/GenBank/DDBJ databases">
        <title>Carbapenemase-producing Enterobacteriaceae present in wastewater treatment plant effluent and nearby surface waters in the US.</title>
        <authorList>
            <person name="Mathys D.A."/>
            <person name="Mollenkopf D.F."/>
            <person name="Feicht S.M."/>
            <person name="Adams R.J."/>
            <person name="Albers A.L."/>
            <person name="Grooters S.V."/>
            <person name="Stuever D.M."/>
            <person name="Daniels J.B."/>
            <person name="Wittum T.E."/>
        </authorList>
    </citation>
    <scope>NUCLEOTIDE SEQUENCE [LARGE SCALE GENOMIC DNA]</scope>
    <source>
        <strain evidence="2 3">GEO_4_Eff_A</strain>
    </source>
</reference>
<organism evidence="2 3">
    <name type="scientific">Enterobacter cloacae</name>
    <dbReference type="NCBI Taxonomy" id="550"/>
    <lineage>
        <taxon>Bacteria</taxon>
        <taxon>Pseudomonadati</taxon>
        <taxon>Pseudomonadota</taxon>
        <taxon>Gammaproteobacteria</taxon>
        <taxon>Enterobacterales</taxon>
        <taxon>Enterobacteriaceae</taxon>
        <taxon>Enterobacter</taxon>
        <taxon>Enterobacter cloacae complex</taxon>
    </lineage>
</organism>
<accession>A0A4Q2E6V6</accession>
<dbReference type="AlphaFoldDB" id="A0A4Q2E6V6"/>
<comment type="caution">
    <text evidence="2">The sequence shown here is derived from an EMBL/GenBank/DDBJ whole genome shotgun (WGS) entry which is preliminary data.</text>
</comment>
<feature type="region of interest" description="Disordered" evidence="1">
    <location>
        <begin position="35"/>
        <end position="94"/>
    </location>
</feature>
<gene>
    <name evidence="2" type="ORF">DM877_19875</name>
</gene>
<feature type="compositionally biased region" description="Gly residues" evidence="1">
    <location>
        <begin position="68"/>
        <end position="86"/>
    </location>
</feature>
<dbReference type="RefSeq" id="WP_129324944.1">
    <property type="nucleotide sequence ID" value="NZ_QJSL01000021.1"/>
</dbReference>
<name>A0A4Q2E6V6_ENTCL</name>
<evidence type="ECO:0000313" key="3">
    <source>
        <dbReference type="Proteomes" id="UP000290875"/>
    </source>
</evidence>
<protein>
    <submittedName>
        <fullName evidence="2">Uncharacterized protein</fullName>
    </submittedName>
</protein>
<proteinExistence type="predicted"/>
<dbReference type="Proteomes" id="UP000290875">
    <property type="component" value="Unassembled WGS sequence"/>
</dbReference>
<feature type="compositionally biased region" description="Polar residues" evidence="1">
    <location>
        <begin position="42"/>
        <end position="58"/>
    </location>
</feature>
<dbReference type="EMBL" id="QJSL01000021">
    <property type="protein sequence ID" value="RXW27245.1"/>
    <property type="molecule type" value="Genomic_DNA"/>
</dbReference>